<dbReference type="EMBL" id="LVJS01000123">
    <property type="protein sequence ID" value="KZC22233.1"/>
    <property type="molecule type" value="Genomic_DNA"/>
</dbReference>
<gene>
    <name evidence="2" type="ORF">RHOFW104T7_01575</name>
</gene>
<reference evidence="2 3" key="1">
    <citation type="journal article" date="2016" name="MBio">
        <title>Lateral Gene Transfer in a Heavy Metal-Contaminated-Groundwater Microbial Community.</title>
        <authorList>
            <person name="Hemme C.L."/>
            <person name="Green S.J."/>
            <person name="Rishishwar L."/>
            <person name="Prakash O."/>
            <person name="Pettenato A."/>
            <person name="Chakraborty R."/>
            <person name="Deutschbauer A.M."/>
            <person name="Van Nostrand J.D."/>
            <person name="Wu L."/>
            <person name="He Z."/>
            <person name="Jordan I.K."/>
            <person name="Hazen T.C."/>
            <person name="Arkin A.P."/>
            <person name="Kostka J.E."/>
            <person name="Zhou J."/>
        </authorList>
    </citation>
    <scope>NUCLEOTIDE SEQUENCE [LARGE SCALE GENOMIC DNA]</scope>
    <source>
        <strain evidence="2 3">FW104-T7</strain>
    </source>
</reference>
<evidence type="ECO:0000313" key="2">
    <source>
        <dbReference type="EMBL" id="KZC22233.1"/>
    </source>
</evidence>
<feature type="transmembrane region" description="Helical" evidence="1">
    <location>
        <begin position="146"/>
        <end position="163"/>
    </location>
</feature>
<name>A0A154QDC6_9GAMM</name>
<keyword evidence="1" id="KW-1133">Transmembrane helix</keyword>
<feature type="transmembrane region" description="Helical" evidence="1">
    <location>
        <begin position="77"/>
        <end position="100"/>
    </location>
</feature>
<keyword evidence="1" id="KW-0472">Membrane</keyword>
<accession>A0A154QDC6</accession>
<evidence type="ECO:0000256" key="1">
    <source>
        <dbReference type="SAM" id="Phobius"/>
    </source>
</evidence>
<evidence type="ECO:0000313" key="3">
    <source>
        <dbReference type="Proteomes" id="UP000076131"/>
    </source>
</evidence>
<keyword evidence="3" id="KW-1185">Reference proteome</keyword>
<feature type="transmembrane region" description="Helical" evidence="1">
    <location>
        <begin position="37"/>
        <end position="56"/>
    </location>
</feature>
<dbReference type="Proteomes" id="UP000076131">
    <property type="component" value="Unassembled WGS sequence"/>
</dbReference>
<dbReference type="RefSeq" id="WP_063107879.1">
    <property type="nucleotide sequence ID" value="NZ_LVJS01000123.1"/>
</dbReference>
<dbReference type="eggNOG" id="ENOG5032YPN">
    <property type="taxonomic scope" value="Bacteria"/>
</dbReference>
<feature type="transmembrane region" description="Helical" evidence="1">
    <location>
        <begin position="169"/>
        <end position="191"/>
    </location>
</feature>
<sequence length="206" mass="22515">MTRFTEGRYRSRVALAMVLYVVVLLLAWPLVRGAASLPLRVVLALLPTLPVFYVIWQMAQRVRHGDELEQRTHLIALGASTAVVGVASLVGGFLAAAGVVPLDGSILLWVFPLMVVGYQVARWWVVRHYGNEPACAGDEAGIALRWRILLVAGLIAVVGWLAWRRHDAFDTGLFVGLAAAAVLVVLVQGILHWRRRRAAGGQPRDA</sequence>
<comment type="caution">
    <text evidence="2">The sequence shown here is derived from an EMBL/GenBank/DDBJ whole genome shotgun (WGS) entry which is preliminary data.</text>
</comment>
<keyword evidence="1" id="KW-0812">Transmembrane</keyword>
<proteinExistence type="predicted"/>
<feature type="transmembrane region" description="Helical" evidence="1">
    <location>
        <begin position="106"/>
        <end position="125"/>
    </location>
</feature>
<feature type="transmembrane region" description="Helical" evidence="1">
    <location>
        <begin position="12"/>
        <end position="31"/>
    </location>
</feature>
<protein>
    <submittedName>
        <fullName evidence="2">Uncharacterized protein</fullName>
    </submittedName>
</protein>
<organism evidence="2 3">
    <name type="scientific">Rhodanobacter thiooxydans</name>
    <dbReference type="NCBI Taxonomy" id="416169"/>
    <lineage>
        <taxon>Bacteria</taxon>
        <taxon>Pseudomonadati</taxon>
        <taxon>Pseudomonadota</taxon>
        <taxon>Gammaproteobacteria</taxon>
        <taxon>Lysobacterales</taxon>
        <taxon>Rhodanobacteraceae</taxon>
        <taxon>Rhodanobacter</taxon>
    </lineage>
</organism>
<dbReference type="STRING" id="416169.RHOFW104T7_01575"/>
<dbReference type="AlphaFoldDB" id="A0A154QDC6"/>